<feature type="non-terminal residue" evidence="1">
    <location>
        <position position="89"/>
    </location>
</feature>
<comment type="caution">
    <text evidence="1">The sequence shown here is derived from an EMBL/GenBank/DDBJ whole genome shotgun (WGS) entry which is preliminary data.</text>
</comment>
<gene>
    <name evidence="1" type="primary">NMT1_2</name>
    <name evidence="1" type="ORF">BGW38_008499</name>
</gene>
<evidence type="ECO:0000313" key="1">
    <source>
        <dbReference type="EMBL" id="KAF9572695.1"/>
    </source>
</evidence>
<evidence type="ECO:0000313" key="2">
    <source>
        <dbReference type="Proteomes" id="UP000780801"/>
    </source>
</evidence>
<proteinExistence type="predicted"/>
<name>A0A9P6FL51_9FUNG</name>
<sequence length="89" mass="10491">MKPHMHSEVNRKIYQRSFRYMSRDLKNVQRDWDKVTKYSRRLEIVDDLFVQNQTNEFLTWKLDADSAPGFIHPTVDTGVLAKCPCSSTV</sequence>
<dbReference type="EMBL" id="JAABOA010005876">
    <property type="protein sequence ID" value="KAF9572695.1"/>
    <property type="molecule type" value="Genomic_DNA"/>
</dbReference>
<dbReference type="Proteomes" id="UP000780801">
    <property type="component" value="Unassembled WGS sequence"/>
</dbReference>
<organism evidence="1 2">
    <name type="scientific">Lunasporangiospora selenospora</name>
    <dbReference type="NCBI Taxonomy" id="979761"/>
    <lineage>
        <taxon>Eukaryota</taxon>
        <taxon>Fungi</taxon>
        <taxon>Fungi incertae sedis</taxon>
        <taxon>Mucoromycota</taxon>
        <taxon>Mortierellomycotina</taxon>
        <taxon>Mortierellomycetes</taxon>
        <taxon>Mortierellales</taxon>
        <taxon>Mortierellaceae</taxon>
        <taxon>Lunasporangiospora</taxon>
    </lineage>
</organism>
<protein>
    <submittedName>
        <fullName evidence="1">Glycylpeptide N-tetradecanoyltransferase</fullName>
    </submittedName>
</protein>
<dbReference type="Gene3D" id="3.40.190.10">
    <property type="entry name" value="Periplasmic binding protein-like II"/>
    <property type="match status" value="1"/>
</dbReference>
<reference evidence="1" key="1">
    <citation type="journal article" date="2020" name="Fungal Divers.">
        <title>Resolving the Mortierellaceae phylogeny through synthesis of multi-gene phylogenetics and phylogenomics.</title>
        <authorList>
            <person name="Vandepol N."/>
            <person name="Liber J."/>
            <person name="Desiro A."/>
            <person name="Na H."/>
            <person name="Kennedy M."/>
            <person name="Barry K."/>
            <person name="Grigoriev I.V."/>
            <person name="Miller A.N."/>
            <person name="O'Donnell K."/>
            <person name="Stajich J.E."/>
            <person name="Bonito G."/>
        </authorList>
    </citation>
    <scope>NUCLEOTIDE SEQUENCE</scope>
    <source>
        <strain evidence="1">KOD1015</strain>
    </source>
</reference>
<keyword evidence="2" id="KW-1185">Reference proteome</keyword>
<dbReference type="OrthoDB" id="434407at2759"/>
<accession>A0A9P6FL51</accession>
<dbReference type="AlphaFoldDB" id="A0A9P6FL51"/>